<keyword evidence="2 5" id="KW-0812">Transmembrane</keyword>
<proteinExistence type="predicted"/>
<dbReference type="GeneID" id="36536532"/>
<evidence type="ECO:0000256" key="1">
    <source>
        <dbReference type="ARBA" id="ARBA00004141"/>
    </source>
</evidence>
<feature type="transmembrane region" description="Helical" evidence="5">
    <location>
        <begin position="212"/>
        <end position="238"/>
    </location>
</feature>
<organism evidence="6 7">
    <name type="scientific">Aspergillus novofumigatus (strain IBT 16806)</name>
    <dbReference type="NCBI Taxonomy" id="1392255"/>
    <lineage>
        <taxon>Eukaryota</taxon>
        <taxon>Fungi</taxon>
        <taxon>Dikarya</taxon>
        <taxon>Ascomycota</taxon>
        <taxon>Pezizomycotina</taxon>
        <taxon>Eurotiomycetes</taxon>
        <taxon>Eurotiomycetidae</taxon>
        <taxon>Eurotiales</taxon>
        <taxon>Aspergillaceae</taxon>
        <taxon>Aspergillus</taxon>
        <taxon>Aspergillus subgen. Fumigati</taxon>
    </lineage>
</organism>
<feature type="transmembrane region" description="Helical" evidence="5">
    <location>
        <begin position="109"/>
        <end position="128"/>
    </location>
</feature>
<dbReference type="Gene3D" id="1.20.1280.290">
    <property type="match status" value="1"/>
</dbReference>
<dbReference type="Pfam" id="PF04193">
    <property type="entry name" value="PQ-loop"/>
    <property type="match status" value="1"/>
</dbReference>
<dbReference type="AlphaFoldDB" id="A0A2I1C0W8"/>
<evidence type="ECO:0000313" key="6">
    <source>
        <dbReference type="EMBL" id="PKX91287.1"/>
    </source>
</evidence>
<feature type="transmembrane region" description="Helical" evidence="5">
    <location>
        <begin position="170"/>
        <end position="192"/>
    </location>
</feature>
<comment type="subcellular location">
    <subcellularLocation>
        <location evidence="1">Membrane</location>
        <topology evidence="1">Multi-pass membrane protein</topology>
    </subcellularLocation>
</comment>
<feature type="transmembrane region" description="Helical" evidence="5">
    <location>
        <begin position="77"/>
        <end position="100"/>
    </location>
</feature>
<accession>A0A2I1C0W8</accession>
<reference evidence="7" key="1">
    <citation type="journal article" date="2018" name="Proc. Natl. Acad. Sci. U.S.A.">
        <title>Linking secondary metabolites to gene clusters through genome sequencing of six diverse Aspergillus species.</title>
        <authorList>
            <person name="Kaerboelling I."/>
            <person name="Vesth T.C."/>
            <person name="Frisvad J.C."/>
            <person name="Nybo J.L."/>
            <person name="Theobald S."/>
            <person name="Kuo A."/>
            <person name="Bowyer P."/>
            <person name="Matsuda Y."/>
            <person name="Mondo S."/>
            <person name="Lyhne E.K."/>
            <person name="Kogle M.E."/>
            <person name="Clum A."/>
            <person name="Lipzen A."/>
            <person name="Salamov A."/>
            <person name="Ngan C.Y."/>
            <person name="Daum C."/>
            <person name="Chiniquy J."/>
            <person name="Barry K."/>
            <person name="LaButti K."/>
            <person name="Haridas S."/>
            <person name="Simmons B.A."/>
            <person name="Magnuson J.K."/>
            <person name="Mortensen U.H."/>
            <person name="Larsen T.O."/>
            <person name="Grigoriev I.V."/>
            <person name="Baker S.E."/>
            <person name="Andersen M.R."/>
        </authorList>
    </citation>
    <scope>NUCLEOTIDE SEQUENCE [LARGE SCALE GENOMIC DNA]</scope>
    <source>
        <strain evidence="7">IBT 16806</strain>
    </source>
</reference>
<dbReference type="STRING" id="1392255.A0A2I1C0W8"/>
<keyword evidence="4 5" id="KW-0472">Membrane</keyword>
<evidence type="ECO:0008006" key="8">
    <source>
        <dbReference type="Google" id="ProtNLM"/>
    </source>
</evidence>
<dbReference type="EMBL" id="MSZS01000007">
    <property type="protein sequence ID" value="PKX91287.1"/>
    <property type="molecule type" value="Genomic_DNA"/>
</dbReference>
<dbReference type="RefSeq" id="XP_024679882.1">
    <property type="nucleotide sequence ID" value="XM_024829206.1"/>
</dbReference>
<evidence type="ECO:0000313" key="7">
    <source>
        <dbReference type="Proteomes" id="UP000234474"/>
    </source>
</evidence>
<feature type="transmembrane region" description="Helical" evidence="5">
    <location>
        <begin position="38"/>
        <end position="57"/>
    </location>
</feature>
<gene>
    <name evidence="6" type="ORF">P174DRAFT_454101</name>
</gene>
<dbReference type="Proteomes" id="UP000234474">
    <property type="component" value="Unassembled WGS sequence"/>
</dbReference>
<protein>
    <recommendedName>
        <fullName evidence="8">PQ loop repeat protein</fullName>
    </recommendedName>
</protein>
<evidence type="ECO:0000256" key="2">
    <source>
        <dbReference type="ARBA" id="ARBA00022692"/>
    </source>
</evidence>
<dbReference type="OMA" id="LICATEH"/>
<feature type="transmembrane region" description="Helical" evidence="5">
    <location>
        <begin position="6"/>
        <end position="26"/>
    </location>
</feature>
<evidence type="ECO:0000256" key="4">
    <source>
        <dbReference type="ARBA" id="ARBA00023136"/>
    </source>
</evidence>
<evidence type="ECO:0000256" key="5">
    <source>
        <dbReference type="SAM" id="Phobius"/>
    </source>
</evidence>
<dbReference type="GO" id="GO:0016020">
    <property type="term" value="C:membrane"/>
    <property type="evidence" value="ECO:0007669"/>
    <property type="project" value="UniProtKB-SubCell"/>
</dbReference>
<feature type="transmembrane region" description="Helical" evidence="5">
    <location>
        <begin position="140"/>
        <end position="158"/>
    </location>
</feature>
<keyword evidence="3 5" id="KW-1133">Transmembrane helix</keyword>
<dbReference type="InterPro" id="IPR006603">
    <property type="entry name" value="PQ-loop_rpt"/>
</dbReference>
<name>A0A2I1C0W8_ASPN1</name>
<dbReference type="OrthoDB" id="4504006at2759"/>
<sequence>MLLTILSLIVLLLTFASFTPQIQHVWRRRDAKGISSSYILLNLICATEHVFFGFFYIVNMREWSGFWTHHPINILDWVNFVQLTGVWAFFNVLFFLSLYFKPTSRLQKALLIAIYIFFLIISLVPLVIDATIDIFCPQKSQTAPIIVMLLVLGLYKQARASTFNLSLPGLKLQAVVFMLSAASWVLRLAFPWKAYLEQPQGHVPIYLVIPAWWQIIGFVAVDDAIFALGQGVLLWLALRRGKRLAASHPESRPLLGE</sequence>
<evidence type="ECO:0000256" key="3">
    <source>
        <dbReference type="ARBA" id="ARBA00022989"/>
    </source>
</evidence>
<dbReference type="VEuPathDB" id="FungiDB:P174DRAFT_454101"/>
<comment type="caution">
    <text evidence="6">The sequence shown here is derived from an EMBL/GenBank/DDBJ whole genome shotgun (WGS) entry which is preliminary data.</text>
</comment>
<keyword evidence="7" id="KW-1185">Reference proteome</keyword>